<dbReference type="Gene3D" id="3.40.50.1220">
    <property type="entry name" value="TPP-binding domain"/>
    <property type="match status" value="1"/>
</dbReference>
<dbReference type="InterPro" id="IPR012000">
    <property type="entry name" value="Thiamin_PyroP_enz_cen_dom"/>
</dbReference>
<evidence type="ECO:0000256" key="1">
    <source>
        <dbReference type="ARBA" id="ARBA00007812"/>
    </source>
</evidence>
<dbReference type="Gene3D" id="3.40.50.970">
    <property type="match status" value="2"/>
</dbReference>
<organism evidence="7 8">
    <name type="scientific">Enhygromyxa salina</name>
    <dbReference type="NCBI Taxonomy" id="215803"/>
    <lineage>
        <taxon>Bacteria</taxon>
        <taxon>Pseudomonadati</taxon>
        <taxon>Myxococcota</taxon>
        <taxon>Polyangia</taxon>
        <taxon>Nannocystales</taxon>
        <taxon>Nannocystaceae</taxon>
        <taxon>Enhygromyxa</taxon>
    </lineage>
</organism>
<dbReference type="EMBL" id="JMCC02000075">
    <property type="protein sequence ID" value="KIG14307.1"/>
    <property type="molecule type" value="Genomic_DNA"/>
</dbReference>
<dbReference type="GO" id="GO:0030976">
    <property type="term" value="F:thiamine pyrophosphate binding"/>
    <property type="evidence" value="ECO:0007669"/>
    <property type="project" value="InterPro"/>
</dbReference>
<dbReference type="GO" id="GO:0003984">
    <property type="term" value="F:acetolactate synthase activity"/>
    <property type="evidence" value="ECO:0007669"/>
    <property type="project" value="TreeGrafter"/>
</dbReference>
<feature type="domain" description="Thiamine pyrophosphate enzyme TPP-binding" evidence="5">
    <location>
        <begin position="423"/>
        <end position="566"/>
    </location>
</feature>
<dbReference type="GO" id="GO:0009099">
    <property type="term" value="P:L-valine biosynthetic process"/>
    <property type="evidence" value="ECO:0007669"/>
    <property type="project" value="TreeGrafter"/>
</dbReference>
<dbReference type="CDD" id="cd00568">
    <property type="entry name" value="TPP_enzymes"/>
    <property type="match status" value="1"/>
</dbReference>
<name>A0A0C2D2E5_9BACT</name>
<dbReference type="RefSeq" id="WP_146660690.1">
    <property type="nucleotide sequence ID" value="NZ_JMCC02000075.1"/>
</dbReference>
<feature type="domain" description="Thiamine pyrophosphate enzyme N-terminal TPP-binding" evidence="6">
    <location>
        <begin position="42"/>
        <end position="152"/>
    </location>
</feature>
<evidence type="ECO:0000313" key="8">
    <source>
        <dbReference type="Proteomes" id="UP000031599"/>
    </source>
</evidence>
<dbReference type="InterPro" id="IPR011766">
    <property type="entry name" value="TPP_enzyme_TPP-bd"/>
</dbReference>
<dbReference type="GO" id="GO:0000287">
    <property type="term" value="F:magnesium ion binding"/>
    <property type="evidence" value="ECO:0007669"/>
    <property type="project" value="InterPro"/>
</dbReference>
<dbReference type="GO" id="GO:0009097">
    <property type="term" value="P:isoleucine biosynthetic process"/>
    <property type="evidence" value="ECO:0007669"/>
    <property type="project" value="TreeGrafter"/>
</dbReference>
<protein>
    <submittedName>
        <fullName evidence="7">Acetolactate synthase large subunit</fullName>
    </submittedName>
</protein>
<dbReference type="GO" id="GO:0050660">
    <property type="term" value="F:flavin adenine dinucleotide binding"/>
    <property type="evidence" value="ECO:0007669"/>
    <property type="project" value="TreeGrafter"/>
</dbReference>
<dbReference type="InterPro" id="IPR045229">
    <property type="entry name" value="TPP_enz"/>
</dbReference>
<dbReference type="AlphaFoldDB" id="A0A0C2D2E5"/>
<dbReference type="InterPro" id="IPR029061">
    <property type="entry name" value="THDP-binding"/>
</dbReference>
<dbReference type="Pfam" id="PF02776">
    <property type="entry name" value="TPP_enzyme_N"/>
    <property type="match status" value="1"/>
</dbReference>
<dbReference type="CDD" id="cd07035">
    <property type="entry name" value="TPP_PYR_POX_like"/>
    <property type="match status" value="1"/>
</dbReference>
<dbReference type="GO" id="GO:0005948">
    <property type="term" value="C:acetolactate synthase complex"/>
    <property type="evidence" value="ECO:0007669"/>
    <property type="project" value="TreeGrafter"/>
</dbReference>
<reference evidence="7 8" key="1">
    <citation type="submission" date="2014-12" db="EMBL/GenBank/DDBJ databases">
        <title>Genome assembly of Enhygromyxa salina DSM 15201.</title>
        <authorList>
            <person name="Sharma G."/>
            <person name="Subramanian S."/>
        </authorList>
    </citation>
    <scope>NUCLEOTIDE SEQUENCE [LARGE SCALE GENOMIC DNA]</scope>
    <source>
        <strain evidence="7 8">DSM 15201</strain>
    </source>
</reference>
<dbReference type="InterPro" id="IPR012001">
    <property type="entry name" value="Thiamin_PyroP_enz_TPP-bd_dom"/>
</dbReference>
<evidence type="ECO:0000313" key="7">
    <source>
        <dbReference type="EMBL" id="KIG14307.1"/>
    </source>
</evidence>
<feature type="domain" description="Thiamine pyrophosphate enzyme central" evidence="4">
    <location>
        <begin position="242"/>
        <end position="366"/>
    </location>
</feature>
<evidence type="ECO:0000259" key="6">
    <source>
        <dbReference type="Pfam" id="PF02776"/>
    </source>
</evidence>
<proteinExistence type="inferred from homology"/>
<keyword evidence="2 3" id="KW-0786">Thiamine pyrophosphate</keyword>
<dbReference type="InterPro" id="IPR029035">
    <property type="entry name" value="DHS-like_NAD/FAD-binding_dom"/>
</dbReference>
<dbReference type="SUPFAM" id="SSF52467">
    <property type="entry name" value="DHS-like NAD/FAD-binding domain"/>
    <property type="match status" value="1"/>
</dbReference>
<comment type="similarity">
    <text evidence="1 3">Belongs to the TPP enzyme family.</text>
</comment>
<sequence length="590" mass="63325">MTCFGARMSKVHPQAHQFLSTKPETELPTGGMAAELLAGRQTVSTVLIDTLHAMGMQQAFGMIGGAIVPFYDALSRSPLNLVHFRHENGAVYAAIEASLADNVPALAFTTTGPGLTNALTGAITARYEGAKLLLISAVTPLSKRGRYPIQESSSESLGPGIYEPGGLFDYAVAMHDPAELPRIIRTLALGFANPRGFVAHLALPLPVQASPAPRVAITVPRVEVAPSVATMDEVVARLHGRFAVWVGHGARHCAAQVAELVERLKAPVISTPRGKGIFPEDSPHFLGVSGLGGHEDLVARLTEARVDRVLVLGTRLGEISSSYDAGLIPRGGMIHVDLDPKVPGTAYPEVETLAVQAELGQFLTALLERSDELGGPRALTVTPRVPAVQLEPREEDRVRPRYLMQCLQARVVEGSDAVVLSETGNSLAWTNRYLRFPSPHRYRMSGMFCPMGHLSAGILGTAATGRKAVAVVGDGSFLMQNEISTAAATRADVIWIVLNDARYGMCDQGMRCLGYDDAKQLQFPEVDFLALARSMGADGVRVWREQQVVDALEWALRERGPFVIDVIIDPNELAPVADRIASIYTQASGA</sequence>
<evidence type="ECO:0000256" key="3">
    <source>
        <dbReference type="RuleBase" id="RU362132"/>
    </source>
</evidence>
<evidence type="ECO:0000256" key="2">
    <source>
        <dbReference type="ARBA" id="ARBA00023052"/>
    </source>
</evidence>
<dbReference type="Pfam" id="PF02775">
    <property type="entry name" value="TPP_enzyme_C"/>
    <property type="match status" value="1"/>
</dbReference>
<comment type="caution">
    <text evidence="7">The sequence shown here is derived from an EMBL/GenBank/DDBJ whole genome shotgun (WGS) entry which is preliminary data.</text>
</comment>
<accession>A0A0C2D2E5</accession>
<gene>
    <name evidence="7" type="ORF">DB30_06909</name>
</gene>
<dbReference type="PANTHER" id="PTHR18968">
    <property type="entry name" value="THIAMINE PYROPHOSPHATE ENZYMES"/>
    <property type="match status" value="1"/>
</dbReference>
<dbReference type="PANTHER" id="PTHR18968:SF167">
    <property type="entry name" value="ACETOLACTATE SYNTHASE LARGE SUBUNIT ILVB2-RELATED"/>
    <property type="match status" value="1"/>
</dbReference>
<dbReference type="Pfam" id="PF00205">
    <property type="entry name" value="TPP_enzyme_M"/>
    <property type="match status" value="1"/>
</dbReference>
<evidence type="ECO:0000259" key="4">
    <source>
        <dbReference type="Pfam" id="PF00205"/>
    </source>
</evidence>
<evidence type="ECO:0000259" key="5">
    <source>
        <dbReference type="Pfam" id="PF02775"/>
    </source>
</evidence>
<dbReference type="Proteomes" id="UP000031599">
    <property type="component" value="Unassembled WGS sequence"/>
</dbReference>
<dbReference type="SUPFAM" id="SSF52518">
    <property type="entry name" value="Thiamin diphosphate-binding fold (THDP-binding)"/>
    <property type="match status" value="2"/>
</dbReference>